<dbReference type="HOGENOM" id="CLU_2712895_0_0_2"/>
<evidence type="ECO:0000313" key="2">
    <source>
        <dbReference type="Proteomes" id="UP000033123"/>
    </source>
</evidence>
<reference evidence="1 2" key="1">
    <citation type="submission" date="2014-07" db="EMBL/GenBank/DDBJ databases">
        <title>Methanogenic archaea and the global carbon cycle.</title>
        <authorList>
            <person name="Henriksen J.R."/>
            <person name="Luke J."/>
            <person name="Reinhart S."/>
            <person name="Benedict M.N."/>
            <person name="Youngblut N.D."/>
            <person name="Metcalf M.E."/>
            <person name="Whitaker R.J."/>
            <person name="Metcalf W.W."/>
        </authorList>
    </citation>
    <scope>NUCLEOTIDE SEQUENCE [LARGE SCALE GENOMIC DNA]</scope>
    <source>
        <strain evidence="1 2">C2J</strain>
    </source>
</reference>
<dbReference type="EMBL" id="CP009508">
    <property type="protein sequence ID" value="AKB36713.1"/>
    <property type="molecule type" value="Genomic_DNA"/>
</dbReference>
<proteinExistence type="predicted"/>
<dbReference type="AlphaFoldDB" id="A0A0E3PNP2"/>
<gene>
    <name evidence="1" type="ORF">MSSAC_2123</name>
</gene>
<organism evidence="1 2">
    <name type="scientific">Methanosarcina siciliae C2J</name>
    <dbReference type="NCBI Taxonomy" id="1434118"/>
    <lineage>
        <taxon>Archaea</taxon>
        <taxon>Methanobacteriati</taxon>
        <taxon>Methanobacteriota</taxon>
        <taxon>Stenosarchaea group</taxon>
        <taxon>Methanomicrobia</taxon>
        <taxon>Methanosarcinales</taxon>
        <taxon>Methanosarcinaceae</taxon>
        <taxon>Methanosarcina</taxon>
    </lineage>
</organism>
<dbReference type="PATRIC" id="fig|1434118.4.peg.2718"/>
<dbReference type="Proteomes" id="UP000033123">
    <property type="component" value="Chromosome"/>
</dbReference>
<evidence type="ECO:0000313" key="1">
    <source>
        <dbReference type="EMBL" id="AKB36713.1"/>
    </source>
</evidence>
<dbReference type="KEGG" id="msj:MSSAC_2123"/>
<name>A0A0E3PNP2_9EURY</name>
<accession>A0A0E3PNP2</accession>
<protein>
    <submittedName>
        <fullName evidence="1">Uncharacterized protein</fullName>
    </submittedName>
</protein>
<sequence>MYSGEENGRHFFLIASNKSTIFSPDFNSGTVGTLLEGYSSMEGSTRISEILVYRHTHFEYGRYFTHSLYFRI</sequence>